<evidence type="ECO:0000313" key="2">
    <source>
        <dbReference type="EMBL" id="MCG5030080.1"/>
    </source>
</evidence>
<evidence type="ECO:0000256" key="1">
    <source>
        <dbReference type="SAM" id="SignalP"/>
    </source>
</evidence>
<keyword evidence="1" id="KW-0732">Signal</keyword>
<dbReference type="Proteomes" id="UP001297600">
    <property type="component" value="Unassembled WGS sequence"/>
</dbReference>
<proteinExistence type="predicted"/>
<feature type="chain" id="PRO_5046899574" evidence="1">
    <location>
        <begin position="25"/>
        <end position="198"/>
    </location>
</feature>
<organism evidence="2 3">
    <name type="scientific">Mesosutterella porci</name>
    <dbReference type="NCBI Taxonomy" id="2915351"/>
    <lineage>
        <taxon>Bacteria</taxon>
        <taxon>Pseudomonadati</taxon>
        <taxon>Pseudomonadota</taxon>
        <taxon>Betaproteobacteria</taxon>
        <taxon>Burkholderiales</taxon>
        <taxon>Sutterellaceae</taxon>
        <taxon>Mesosutterella</taxon>
    </lineage>
</organism>
<name>A0ABS9MN82_9BURK</name>
<protein>
    <submittedName>
        <fullName evidence="2">Uncharacterized protein</fullName>
    </submittedName>
</protein>
<feature type="signal peptide" evidence="1">
    <location>
        <begin position="1"/>
        <end position="24"/>
    </location>
</feature>
<accession>A0ABS9MN82</accession>
<gene>
    <name evidence="2" type="ORF">MAF45_01245</name>
</gene>
<dbReference type="EMBL" id="JAKNCT010000001">
    <property type="protein sequence ID" value="MCG5030080.1"/>
    <property type="molecule type" value="Genomic_DNA"/>
</dbReference>
<reference evidence="2 3" key="1">
    <citation type="submission" date="2022-02" db="EMBL/GenBank/DDBJ databases">
        <title>Mesosutterella porci, a novel member of the family Sutterellaceae from pig feces.</title>
        <authorList>
            <person name="Wylensek D."/>
            <person name="Clavel T."/>
        </authorList>
    </citation>
    <scope>NUCLEOTIDE SEQUENCE [LARGE SCALE GENOMIC DNA]</scope>
    <source>
        <strain evidence="3">oilRF-744-wt-GAM-9</strain>
    </source>
</reference>
<comment type="caution">
    <text evidence="2">The sequence shown here is derived from an EMBL/GenBank/DDBJ whole genome shotgun (WGS) entry which is preliminary data.</text>
</comment>
<sequence length="198" mass="21450">MKSVESKAAWAASGLLALSGSAGAAAPGDLLTGEERWGCEVLLCLSDPRGPEAQAECRPPVERLYRSLRSRHPHFPKCPQAGAGNYAERVSDPFDLCGPEGLEDAPAGYVAEGRSEGRGKWLLSSPPAWNGAGIGSGSQRTKACVAGREGIYRWSEDYGDSHEEKTAVVYRKVVWMREQSPRAIDLYLGGSLVRRLRY</sequence>
<dbReference type="RefSeq" id="WP_237977735.1">
    <property type="nucleotide sequence ID" value="NZ_JAKNCT010000001.1"/>
</dbReference>
<evidence type="ECO:0000313" key="3">
    <source>
        <dbReference type="Proteomes" id="UP001297600"/>
    </source>
</evidence>
<keyword evidence="3" id="KW-1185">Reference proteome</keyword>